<reference evidence="2 3" key="1">
    <citation type="journal article" date="2012" name="Eukaryot. Cell">
        <title>Draft genome sequence of Wickerhamomyces ciferrii NRRL Y-1031 F-60-10.</title>
        <authorList>
            <person name="Schneider J."/>
            <person name="Andrea H."/>
            <person name="Blom J."/>
            <person name="Jaenicke S."/>
            <person name="Ruckert C."/>
            <person name="Schorsch C."/>
            <person name="Szczepanowski R."/>
            <person name="Farwick M."/>
            <person name="Goesmann A."/>
            <person name="Puhler A."/>
            <person name="Schaffer S."/>
            <person name="Tauch A."/>
            <person name="Kohler T."/>
            <person name="Brinkrolf K."/>
        </authorList>
    </citation>
    <scope>NUCLEOTIDE SEQUENCE [LARGE SCALE GENOMIC DNA]</scope>
    <source>
        <strain evidence="3">ATCC 14091 / BCRC 22168 / CBS 111 / JCM 3599 / NBRC 0793 / NRRL Y-1031 F-60-10</strain>
    </source>
</reference>
<gene>
    <name evidence="2" type="ORF">BN7_5839</name>
</gene>
<accession>K0KYT9</accession>
<dbReference type="EMBL" id="CAIF01000235">
    <property type="protein sequence ID" value="CCH46248.1"/>
    <property type="molecule type" value="Genomic_DNA"/>
</dbReference>
<organism evidence="2 3">
    <name type="scientific">Wickerhamomyces ciferrii (strain ATCC 14091 / BCRC 22168 / CBS 111 / JCM 3599 / NBRC 0793 / NRRL Y-1031 F-60-10)</name>
    <name type="common">Yeast</name>
    <name type="synonym">Pichia ciferrii</name>
    <dbReference type="NCBI Taxonomy" id="1206466"/>
    <lineage>
        <taxon>Eukaryota</taxon>
        <taxon>Fungi</taxon>
        <taxon>Dikarya</taxon>
        <taxon>Ascomycota</taxon>
        <taxon>Saccharomycotina</taxon>
        <taxon>Saccharomycetes</taxon>
        <taxon>Phaffomycetales</taxon>
        <taxon>Wickerhamomycetaceae</taxon>
        <taxon>Wickerhamomyces</taxon>
    </lineage>
</organism>
<comment type="caution">
    <text evidence="2">The sequence shown here is derived from an EMBL/GenBank/DDBJ whole genome shotgun (WGS) entry which is preliminary data.</text>
</comment>
<feature type="signal peptide" evidence="1">
    <location>
        <begin position="1"/>
        <end position="19"/>
    </location>
</feature>
<evidence type="ECO:0000313" key="3">
    <source>
        <dbReference type="Proteomes" id="UP000009328"/>
    </source>
</evidence>
<keyword evidence="3" id="KW-1185">Reference proteome</keyword>
<evidence type="ECO:0000256" key="1">
    <source>
        <dbReference type="SAM" id="SignalP"/>
    </source>
</evidence>
<dbReference type="InParanoid" id="K0KYT9"/>
<protein>
    <submittedName>
        <fullName evidence="2">Secreted protein</fullName>
    </submittedName>
</protein>
<dbReference type="Proteomes" id="UP000009328">
    <property type="component" value="Unassembled WGS sequence"/>
</dbReference>
<feature type="chain" id="PRO_5003834602" evidence="1">
    <location>
        <begin position="20"/>
        <end position="144"/>
    </location>
</feature>
<dbReference type="HOGENOM" id="CLU_1797947_0_0_1"/>
<evidence type="ECO:0000313" key="2">
    <source>
        <dbReference type="EMBL" id="CCH46248.1"/>
    </source>
</evidence>
<name>K0KYT9_WICCF</name>
<sequence length="144" mass="15296">MLFHKQLFAALALVQIIFAAAIPASGPSIEPQVHAQRVGNGDQVLFFFNADPPKTGSLSIKGSLTGNGILEDKISIVGGKEDGKPTVEDKSFKASYNIPVQGTDLEVIVSAKGDDLNGNFLTFEATYTYNDGTSVTYDSLVAKN</sequence>
<keyword evidence="1" id="KW-0732">Signal</keyword>
<dbReference type="AlphaFoldDB" id="K0KYT9"/>
<proteinExistence type="predicted"/>